<accession>A0A2K3KX67</accession>
<name>A0A2K3KX67_TRIPR</name>
<gene>
    <name evidence="2" type="ORF">L195_g057823</name>
</gene>
<sequence>METVQHYGTQLVALLVNFAIRLQLHKFDVPASSPADTGTDDHIAPAFHG</sequence>
<reference evidence="2 3" key="2">
    <citation type="journal article" date="2017" name="Front. Plant Sci.">
        <title>Gene Classification and Mining of Molecular Markers Useful in Red Clover (Trifolium pratense) Breeding.</title>
        <authorList>
            <person name="Istvanek J."/>
            <person name="Dluhosova J."/>
            <person name="Dluhos P."/>
            <person name="Patkova L."/>
            <person name="Nedelnik J."/>
            <person name="Repkova J."/>
        </authorList>
    </citation>
    <scope>NUCLEOTIDE SEQUENCE [LARGE SCALE GENOMIC DNA]</scope>
    <source>
        <strain evidence="3">cv. Tatra</strain>
        <tissue evidence="2">Young leaves</tissue>
    </source>
</reference>
<organism evidence="2 3">
    <name type="scientific">Trifolium pratense</name>
    <name type="common">Red clover</name>
    <dbReference type="NCBI Taxonomy" id="57577"/>
    <lineage>
        <taxon>Eukaryota</taxon>
        <taxon>Viridiplantae</taxon>
        <taxon>Streptophyta</taxon>
        <taxon>Embryophyta</taxon>
        <taxon>Tracheophyta</taxon>
        <taxon>Spermatophyta</taxon>
        <taxon>Magnoliopsida</taxon>
        <taxon>eudicotyledons</taxon>
        <taxon>Gunneridae</taxon>
        <taxon>Pentapetalae</taxon>
        <taxon>rosids</taxon>
        <taxon>fabids</taxon>
        <taxon>Fabales</taxon>
        <taxon>Fabaceae</taxon>
        <taxon>Papilionoideae</taxon>
        <taxon>50 kb inversion clade</taxon>
        <taxon>NPAAA clade</taxon>
        <taxon>Hologalegina</taxon>
        <taxon>IRL clade</taxon>
        <taxon>Trifolieae</taxon>
        <taxon>Trifolium</taxon>
    </lineage>
</organism>
<protein>
    <submittedName>
        <fullName evidence="2">Uncharacterized protein</fullName>
    </submittedName>
</protein>
<evidence type="ECO:0000313" key="3">
    <source>
        <dbReference type="Proteomes" id="UP000236291"/>
    </source>
</evidence>
<proteinExistence type="predicted"/>
<feature type="region of interest" description="Disordered" evidence="1">
    <location>
        <begin position="30"/>
        <end position="49"/>
    </location>
</feature>
<dbReference type="EMBL" id="ASHM01116745">
    <property type="protein sequence ID" value="PNX70867.1"/>
    <property type="molecule type" value="Genomic_DNA"/>
</dbReference>
<dbReference type="Proteomes" id="UP000236291">
    <property type="component" value="Unassembled WGS sequence"/>
</dbReference>
<reference evidence="2 3" key="1">
    <citation type="journal article" date="2014" name="Am. J. Bot.">
        <title>Genome assembly and annotation for red clover (Trifolium pratense; Fabaceae).</title>
        <authorList>
            <person name="Istvanek J."/>
            <person name="Jaros M."/>
            <person name="Krenek A."/>
            <person name="Repkova J."/>
        </authorList>
    </citation>
    <scope>NUCLEOTIDE SEQUENCE [LARGE SCALE GENOMIC DNA]</scope>
    <source>
        <strain evidence="3">cv. Tatra</strain>
        <tissue evidence="2">Young leaves</tissue>
    </source>
</reference>
<evidence type="ECO:0000313" key="2">
    <source>
        <dbReference type="EMBL" id="PNX70867.1"/>
    </source>
</evidence>
<evidence type="ECO:0000256" key="1">
    <source>
        <dbReference type="SAM" id="MobiDB-lite"/>
    </source>
</evidence>
<dbReference type="AlphaFoldDB" id="A0A2K3KX67"/>
<comment type="caution">
    <text evidence="2">The sequence shown here is derived from an EMBL/GenBank/DDBJ whole genome shotgun (WGS) entry which is preliminary data.</text>
</comment>